<keyword evidence="2" id="KW-1003">Cell membrane</keyword>
<evidence type="ECO:0000313" key="5">
    <source>
        <dbReference type="Proteomes" id="UP000594262"/>
    </source>
</evidence>
<evidence type="ECO:0000313" key="4">
    <source>
        <dbReference type="EnsemblMetazoa" id="CLYHEMP007922.2"/>
    </source>
</evidence>
<comment type="subcellular location">
    <subcellularLocation>
        <location evidence="1">Cell membrane</location>
        <topology evidence="1">Multi-pass membrane protein</topology>
    </subcellularLocation>
</comment>
<feature type="transmembrane region" description="Helical" evidence="3">
    <location>
        <begin position="89"/>
        <end position="111"/>
    </location>
</feature>
<name>A0A7M5WKR4_9CNID</name>
<protein>
    <submittedName>
        <fullName evidence="4">Uncharacterized protein</fullName>
    </submittedName>
</protein>
<reference evidence="4" key="1">
    <citation type="submission" date="2021-01" db="UniProtKB">
        <authorList>
            <consortium name="EnsemblMetazoa"/>
        </authorList>
    </citation>
    <scope>IDENTIFICATION</scope>
</reference>
<dbReference type="EnsemblMetazoa" id="CLYHEMT007922.2">
    <property type="protein sequence ID" value="CLYHEMP007922.2"/>
    <property type="gene ID" value="CLYHEMG007922"/>
</dbReference>
<feature type="transmembrane region" description="Helical" evidence="3">
    <location>
        <begin position="20"/>
        <end position="42"/>
    </location>
</feature>
<proteinExistence type="predicted"/>
<organism evidence="4 5">
    <name type="scientific">Clytia hemisphaerica</name>
    <dbReference type="NCBI Taxonomy" id="252671"/>
    <lineage>
        <taxon>Eukaryota</taxon>
        <taxon>Metazoa</taxon>
        <taxon>Cnidaria</taxon>
        <taxon>Hydrozoa</taxon>
        <taxon>Hydroidolina</taxon>
        <taxon>Leptothecata</taxon>
        <taxon>Obeliida</taxon>
        <taxon>Clytiidae</taxon>
        <taxon>Clytia</taxon>
    </lineage>
</organism>
<evidence type="ECO:0000256" key="2">
    <source>
        <dbReference type="ARBA" id="ARBA00022475"/>
    </source>
</evidence>
<dbReference type="Proteomes" id="UP000594262">
    <property type="component" value="Unplaced"/>
</dbReference>
<sequence length="220" mass="25258">MPYYSFLEMLNFPDCLALSIGTAVSIYAQLTSFGTLIMISYLRNLAIRKPFYTVPQRKVYSALICWNLFAVLAAVEAYLIYKLPYLSQVHWFLAGLITGLVVTLATILNIWSKRILGKRSRVSSTDIEVQQHKRNKAAVKILNIILLIYAVCIMPFSIYMIILGVVMVEYKGKEDLLRSVYSLFSYVHLLIFPCSGLNALAYLLKDKKIKNYYKRLLRCN</sequence>
<dbReference type="GO" id="GO:0005886">
    <property type="term" value="C:plasma membrane"/>
    <property type="evidence" value="ECO:0007669"/>
    <property type="project" value="UniProtKB-SubCell"/>
</dbReference>
<keyword evidence="3" id="KW-0472">Membrane</keyword>
<keyword evidence="3" id="KW-0812">Transmembrane</keyword>
<feature type="transmembrane region" description="Helical" evidence="3">
    <location>
        <begin position="180"/>
        <end position="204"/>
    </location>
</feature>
<dbReference type="Gene3D" id="1.20.1070.10">
    <property type="entry name" value="Rhodopsin 7-helix transmembrane proteins"/>
    <property type="match status" value="1"/>
</dbReference>
<dbReference type="SUPFAM" id="SSF81321">
    <property type="entry name" value="Family A G protein-coupled receptor-like"/>
    <property type="match status" value="1"/>
</dbReference>
<keyword evidence="5" id="KW-1185">Reference proteome</keyword>
<evidence type="ECO:0000256" key="1">
    <source>
        <dbReference type="ARBA" id="ARBA00004651"/>
    </source>
</evidence>
<dbReference type="OrthoDB" id="2445127at2759"/>
<keyword evidence="3" id="KW-1133">Transmembrane helix</keyword>
<feature type="transmembrane region" description="Helical" evidence="3">
    <location>
        <begin position="63"/>
        <end position="83"/>
    </location>
</feature>
<evidence type="ECO:0000256" key="3">
    <source>
        <dbReference type="SAM" id="Phobius"/>
    </source>
</evidence>
<feature type="transmembrane region" description="Helical" evidence="3">
    <location>
        <begin position="141"/>
        <end position="168"/>
    </location>
</feature>
<dbReference type="PANTHER" id="PTHR22750">
    <property type="entry name" value="G-PROTEIN COUPLED RECEPTOR"/>
    <property type="match status" value="1"/>
</dbReference>
<dbReference type="AlphaFoldDB" id="A0A7M5WKR4"/>
<accession>A0A7M5WKR4</accession>